<keyword evidence="2" id="KW-1185">Reference proteome</keyword>
<accession>A0A4V6QKG7</accession>
<protein>
    <recommendedName>
        <fullName evidence="3">DinB family protein</fullName>
    </recommendedName>
</protein>
<evidence type="ECO:0000313" key="1">
    <source>
        <dbReference type="EMBL" id="TGK01069.1"/>
    </source>
</evidence>
<comment type="caution">
    <text evidence="1">The sequence shown here is derived from an EMBL/GenBank/DDBJ whole genome shotgun (WGS) entry which is preliminary data.</text>
</comment>
<dbReference type="PANTHER" id="PTHR39473:SF1">
    <property type="entry name" value="DINB-LIKE DOMAIN-CONTAINING PROTEIN"/>
    <property type="match status" value="1"/>
</dbReference>
<gene>
    <name evidence="1" type="ORF">EHO59_14240</name>
</gene>
<organism evidence="1 2">
    <name type="scientific">Leptospira semungkisensis</name>
    <dbReference type="NCBI Taxonomy" id="2484985"/>
    <lineage>
        <taxon>Bacteria</taxon>
        <taxon>Pseudomonadati</taxon>
        <taxon>Spirochaetota</taxon>
        <taxon>Spirochaetia</taxon>
        <taxon>Leptospirales</taxon>
        <taxon>Leptospiraceae</taxon>
        <taxon>Leptospira</taxon>
    </lineage>
</organism>
<dbReference type="OrthoDB" id="344594at2"/>
<dbReference type="RefSeq" id="WP_135589091.1">
    <property type="nucleotide sequence ID" value="NZ_RQEP01000018.1"/>
</dbReference>
<dbReference type="Proteomes" id="UP000297453">
    <property type="component" value="Unassembled WGS sequence"/>
</dbReference>
<evidence type="ECO:0000313" key="2">
    <source>
        <dbReference type="Proteomes" id="UP000297453"/>
    </source>
</evidence>
<reference evidence="1" key="1">
    <citation type="journal article" date="2019" name="PLoS Negl. Trop. Dis.">
        <title>Revisiting the worldwide diversity of Leptospira species in the environment.</title>
        <authorList>
            <person name="Vincent A.T."/>
            <person name="Schiettekatte O."/>
            <person name="Bourhy P."/>
            <person name="Veyrier F.J."/>
            <person name="Picardeau M."/>
        </authorList>
    </citation>
    <scope>NUCLEOTIDE SEQUENCE [LARGE SCALE GENOMIC DNA]</scope>
    <source>
        <strain evidence="1">SSS9</strain>
    </source>
</reference>
<dbReference type="AlphaFoldDB" id="A0A4V6QKG7"/>
<dbReference type="EMBL" id="RQEP01000018">
    <property type="protein sequence ID" value="TGK01069.1"/>
    <property type="molecule type" value="Genomic_DNA"/>
</dbReference>
<name>A0A4V6QKG7_9LEPT</name>
<sequence>MMQTRPALLQSITGLFYRLSELLDRIPDRNYILPLDLLSGASVGKQVRHCVEVAEALLNGHETGIVSYDSRARNPLYETSPIITSSRILELISEFEKRDWDGAVRVSHILDPSSGEEEILESSWERELLYVQEHTIHHEAIIRVALEHRLNFYDIPQNFGFAISTLHYNLSQSSYFSWDPVI</sequence>
<proteinExistence type="predicted"/>
<dbReference type="PANTHER" id="PTHR39473">
    <property type="match status" value="1"/>
</dbReference>
<evidence type="ECO:0008006" key="3">
    <source>
        <dbReference type="Google" id="ProtNLM"/>
    </source>
</evidence>